<evidence type="ECO:0000256" key="7">
    <source>
        <dbReference type="SAM" id="Phobius"/>
    </source>
</evidence>
<accession>A0A1V9G964</accession>
<keyword evidence="3 7" id="KW-0812">Transmembrane</keyword>
<dbReference type="AlphaFoldDB" id="A0A1V9G964"/>
<dbReference type="InterPro" id="IPR005171">
    <property type="entry name" value="Cyt_c_oxidase_su4_prok"/>
</dbReference>
<sequence>MENAHVAEHYHAHDEQHTFDRKAIWRTFRILLYITLFELALAISYYEIEFSNPHLVKHLLNGVFIVLTLAKAFFIIAEFMHLRHEIRNLILTISIPALLFIWFITAFLWDGNSYKNLRNTYDRHYKDHSAEQAPKPAEHHETQEPGKLD</sequence>
<feature type="transmembrane region" description="Helical" evidence="7">
    <location>
        <begin position="30"/>
        <end position="46"/>
    </location>
</feature>
<feature type="transmembrane region" description="Helical" evidence="7">
    <location>
        <begin position="89"/>
        <end position="109"/>
    </location>
</feature>
<dbReference type="GO" id="GO:0005886">
    <property type="term" value="C:plasma membrane"/>
    <property type="evidence" value="ECO:0007669"/>
    <property type="project" value="UniProtKB-SubCell"/>
</dbReference>
<protein>
    <recommendedName>
        <fullName evidence="10">Cytochrome C oxidase subunit IV</fullName>
    </recommendedName>
</protein>
<reference evidence="8 9" key="1">
    <citation type="submission" date="2016-03" db="EMBL/GenBank/DDBJ databases">
        <title>Niastella vici sp. nov., isolated from farmland soil.</title>
        <authorList>
            <person name="Chen L."/>
            <person name="Wang D."/>
            <person name="Yang S."/>
            <person name="Wang G."/>
        </authorList>
    </citation>
    <scope>NUCLEOTIDE SEQUENCE [LARGE SCALE GENOMIC DNA]</scope>
    <source>
        <strain evidence="8 9">DJ57</strain>
    </source>
</reference>
<evidence type="ECO:0008006" key="10">
    <source>
        <dbReference type="Google" id="ProtNLM"/>
    </source>
</evidence>
<evidence type="ECO:0000313" key="9">
    <source>
        <dbReference type="Proteomes" id="UP000192796"/>
    </source>
</evidence>
<comment type="subcellular location">
    <subcellularLocation>
        <location evidence="1">Cell membrane</location>
        <topology evidence="1">Multi-pass membrane protein</topology>
    </subcellularLocation>
</comment>
<keyword evidence="4 7" id="KW-1133">Transmembrane helix</keyword>
<dbReference type="EMBL" id="LVYD01000001">
    <property type="protein sequence ID" value="OQP67153.1"/>
    <property type="molecule type" value="Genomic_DNA"/>
</dbReference>
<proteinExistence type="predicted"/>
<gene>
    <name evidence="8" type="ORF">A3860_01985</name>
</gene>
<evidence type="ECO:0000256" key="3">
    <source>
        <dbReference type="ARBA" id="ARBA00022692"/>
    </source>
</evidence>
<dbReference type="Proteomes" id="UP000192796">
    <property type="component" value="Unassembled WGS sequence"/>
</dbReference>
<evidence type="ECO:0000256" key="5">
    <source>
        <dbReference type="ARBA" id="ARBA00023136"/>
    </source>
</evidence>
<organism evidence="8 9">
    <name type="scientific">Niastella vici</name>
    <dbReference type="NCBI Taxonomy" id="1703345"/>
    <lineage>
        <taxon>Bacteria</taxon>
        <taxon>Pseudomonadati</taxon>
        <taxon>Bacteroidota</taxon>
        <taxon>Chitinophagia</taxon>
        <taxon>Chitinophagales</taxon>
        <taxon>Chitinophagaceae</taxon>
        <taxon>Niastella</taxon>
    </lineage>
</organism>
<evidence type="ECO:0000313" key="8">
    <source>
        <dbReference type="EMBL" id="OQP67153.1"/>
    </source>
</evidence>
<evidence type="ECO:0000256" key="1">
    <source>
        <dbReference type="ARBA" id="ARBA00004651"/>
    </source>
</evidence>
<evidence type="ECO:0000256" key="6">
    <source>
        <dbReference type="SAM" id="MobiDB-lite"/>
    </source>
</evidence>
<dbReference type="Pfam" id="PF03626">
    <property type="entry name" value="COX4_pro"/>
    <property type="match status" value="1"/>
</dbReference>
<keyword evidence="9" id="KW-1185">Reference proteome</keyword>
<feature type="region of interest" description="Disordered" evidence="6">
    <location>
        <begin position="128"/>
        <end position="149"/>
    </location>
</feature>
<keyword evidence="5 7" id="KW-0472">Membrane</keyword>
<dbReference type="STRING" id="1703345.A3860_01985"/>
<evidence type="ECO:0000256" key="2">
    <source>
        <dbReference type="ARBA" id="ARBA00022475"/>
    </source>
</evidence>
<keyword evidence="2" id="KW-1003">Cell membrane</keyword>
<dbReference type="OrthoDB" id="981917at2"/>
<feature type="transmembrane region" description="Helical" evidence="7">
    <location>
        <begin position="58"/>
        <end position="77"/>
    </location>
</feature>
<dbReference type="RefSeq" id="WP_081144848.1">
    <property type="nucleotide sequence ID" value="NZ_LVYD01000001.1"/>
</dbReference>
<comment type="caution">
    <text evidence="8">The sequence shown here is derived from an EMBL/GenBank/DDBJ whole genome shotgun (WGS) entry which is preliminary data.</text>
</comment>
<name>A0A1V9G964_9BACT</name>
<evidence type="ECO:0000256" key="4">
    <source>
        <dbReference type="ARBA" id="ARBA00022989"/>
    </source>
</evidence>